<evidence type="ECO:0000313" key="1">
    <source>
        <dbReference type="EMBL" id="AYE61459.1"/>
    </source>
</evidence>
<dbReference type="Proteomes" id="UP000267794">
    <property type="component" value="Chromosome"/>
</dbReference>
<organism evidence="1 2">
    <name type="scientific">Lactobacillus helveticus</name>
    <name type="common">Lactobacillus suntoryeus</name>
    <dbReference type="NCBI Taxonomy" id="1587"/>
    <lineage>
        <taxon>Bacteria</taxon>
        <taxon>Bacillati</taxon>
        <taxon>Bacillota</taxon>
        <taxon>Bacilli</taxon>
        <taxon>Lactobacillales</taxon>
        <taxon>Lactobacillaceae</taxon>
        <taxon>Lactobacillus</taxon>
    </lineage>
</organism>
<reference evidence="1 2" key="1">
    <citation type="submission" date="2016-10" db="EMBL/GenBank/DDBJ databases">
        <title>Complete genomic sequencing of Lactobacillus helveticus LH99 and comparative genome analysis.</title>
        <authorList>
            <person name="Li N."/>
            <person name="You C."/>
            <person name="Liu Z."/>
        </authorList>
    </citation>
    <scope>NUCLEOTIDE SEQUENCE [LARGE SCALE GENOMIC DNA]</scope>
    <source>
        <strain evidence="1 2">LH99</strain>
    </source>
</reference>
<dbReference type="AlphaFoldDB" id="A0A386REJ2"/>
<proteinExistence type="predicted"/>
<sequence>MDLHKPKTFNELIFNSFEKDRQKGGEVNVKLERAKKKLWSGRIKLPVRKH</sequence>
<dbReference type="RefSeq" id="WP_162922072.1">
    <property type="nucleotide sequence ID" value="NZ_CP017982.1"/>
</dbReference>
<evidence type="ECO:0000313" key="2">
    <source>
        <dbReference type="Proteomes" id="UP000267794"/>
    </source>
</evidence>
<gene>
    <name evidence="1" type="ORF">BC335_0971</name>
</gene>
<protein>
    <submittedName>
        <fullName evidence="1">Uncharacterized protein</fullName>
    </submittedName>
</protein>
<accession>A0A386REJ2</accession>
<name>A0A386REJ2_LACHE</name>
<dbReference type="EMBL" id="CP017982">
    <property type="protein sequence ID" value="AYE61459.1"/>
    <property type="molecule type" value="Genomic_DNA"/>
</dbReference>